<name>A0A2P2QXW1_RHIMU</name>
<proteinExistence type="predicted"/>
<sequence length="17" mass="1974">MARPNTMLILARDQRTS</sequence>
<dbReference type="EMBL" id="GGEC01091362">
    <property type="protein sequence ID" value="MBX71846.1"/>
    <property type="molecule type" value="Transcribed_RNA"/>
</dbReference>
<reference evidence="1" key="1">
    <citation type="submission" date="2018-02" db="EMBL/GenBank/DDBJ databases">
        <title>Rhizophora mucronata_Transcriptome.</title>
        <authorList>
            <person name="Meera S.P."/>
            <person name="Sreeshan A."/>
            <person name="Augustine A."/>
        </authorList>
    </citation>
    <scope>NUCLEOTIDE SEQUENCE</scope>
    <source>
        <tissue evidence="1">Leaf</tissue>
    </source>
</reference>
<accession>A0A2P2QXW1</accession>
<dbReference type="AlphaFoldDB" id="A0A2P2QXW1"/>
<protein>
    <submittedName>
        <fullName evidence="1">Uncharacterized protein</fullName>
    </submittedName>
</protein>
<evidence type="ECO:0000313" key="1">
    <source>
        <dbReference type="EMBL" id="MBX71846.1"/>
    </source>
</evidence>
<organism evidence="1">
    <name type="scientific">Rhizophora mucronata</name>
    <name type="common">Asiatic mangrove</name>
    <dbReference type="NCBI Taxonomy" id="61149"/>
    <lineage>
        <taxon>Eukaryota</taxon>
        <taxon>Viridiplantae</taxon>
        <taxon>Streptophyta</taxon>
        <taxon>Embryophyta</taxon>
        <taxon>Tracheophyta</taxon>
        <taxon>Spermatophyta</taxon>
        <taxon>Magnoliopsida</taxon>
        <taxon>eudicotyledons</taxon>
        <taxon>Gunneridae</taxon>
        <taxon>Pentapetalae</taxon>
        <taxon>rosids</taxon>
        <taxon>fabids</taxon>
        <taxon>Malpighiales</taxon>
        <taxon>Rhizophoraceae</taxon>
        <taxon>Rhizophora</taxon>
    </lineage>
</organism>